<organism evidence="2 3">
    <name type="scientific">Mucilaginibacter ginsenosidivorax</name>
    <dbReference type="NCBI Taxonomy" id="862126"/>
    <lineage>
        <taxon>Bacteria</taxon>
        <taxon>Pseudomonadati</taxon>
        <taxon>Bacteroidota</taxon>
        <taxon>Sphingobacteriia</taxon>
        <taxon>Sphingobacteriales</taxon>
        <taxon>Sphingobacteriaceae</taxon>
        <taxon>Mucilaginibacter</taxon>
    </lineage>
</organism>
<dbReference type="OrthoDB" id="791896at2"/>
<evidence type="ECO:0000313" key="3">
    <source>
        <dbReference type="Proteomes" id="UP000321362"/>
    </source>
</evidence>
<feature type="region of interest" description="Disordered" evidence="1">
    <location>
        <begin position="108"/>
        <end position="204"/>
    </location>
</feature>
<dbReference type="KEGG" id="mgk:FSB76_15240"/>
<proteinExistence type="predicted"/>
<gene>
    <name evidence="2" type="ORF">FSB76_15240</name>
</gene>
<feature type="compositionally biased region" description="Basic and acidic residues" evidence="1">
    <location>
        <begin position="169"/>
        <end position="192"/>
    </location>
</feature>
<dbReference type="RefSeq" id="WP_147054739.1">
    <property type="nucleotide sequence ID" value="NZ_CP042437.1"/>
</dbReference>
<feature type="compositionally biased region" description="Basic and acidic residues" evidence="1">
    <location>
        <begin position="108"/>
        <end position="161"/>
    </location>
</feature>
<name>A0A5B8W0A8_9SPHI</name>
<protein>
    <submittedName>
        <fullName evidence="2">Uncharacterized protein</fullName>
    </submittedName>
</protein>
<evidence type="ECO:0000313" key="2">
    <source>
        <dbReference type="EMBL" id="QEC77234.1"/>
    </source>
</evidence>
<dbReference type="AlphaFoldDB" id="A0A5B8W0A8"/>
<sequence>MKTNYLKHGMLIAAITFTTTAYAQKKEKLSDEDYKYSNYAQVVNRNGKQVEEFKTNWNGTVYKAELIAGKLTELYVDGEKIPAAKWGEYSAVISKIREQIRLDKIQAKKDQEQAKRDQLQAKKDQQQALKDQEQAKRDQQQAVRDQEQAKRDQEQAKRDQENAANEQVQARHDLENAARDQEQAKKDQEQAMKDQQQARLDQIQAKKDQAQAKEDQRLVKQLIADLVSDNIVANENSVHDLTLNADEMTVNGKKQPQAVFNKYKEKYKRFTVSNFSYGNQSGVHTYNGLHISH</sequence>
<dbReference type="EMBL" id="CP042437">
    <property type="protein sequence ID" value="QEC77234.1"/>
    <property type="molecule type" value="Genomic_DNA"/>
</dbReference>
<evidence type="ECO:0000256" key="1">
    <source>
        <dbReference type="SAM" id="MobiDB-lite"/>
    </source>
</evidence>
<dbReference type="Proteomes" id="UP000321362">
    <property type="component" value="Chromosome"/>
</dbReference>
<keyword evidence="3" id="KW-1185">Reference proteome</keyword>
<reference evidence="2 3" key="1">
    <citation type="journal article" date="2013" name="J. Microbiol.">
        <title>Mucilaginibacter ginsenosidivorax sp. nov., with ginsenoside converting activity isolated from sediment.</title>
        <authorList>
            <person name="Kim J.K."/>
            <person name="Choi T.E."/>
            <person name="Liu Q.M."/>
            <person name="Park H.Y."/>
            <person name="Yi T.H."/>
            <person name="Yoon M.H."/>
            <person name="Kim S.C."/>
            <person name="Im W.T."/>
        </authorList>
    </citation>
    <scope>NUCLEOTIDE SEQUENCE [LARGE SCALE GENOMIC DNA]</scope>
    <source>
        <strain evidence="2 3">KHI28</strain>
    </source>
</reference>
<accession>A0A5B8W0A8</accession>